<evidence type="ECO:0000313" key="1">
    <source>
        <dbReference type="EMBL" id="AGX86905.1"/>
    </source>
</evidence>
<name>U5N6K5_9BURK</name>
<dbReference type="HOGENOM" id="CLU_2315113_0_0_4"/>
<dbReference type="AlphaFoldDB" id="U5N6K5"/>
<dbReference type="KEGG" id="cbx:Cenrod_0799"/>
<evidence type="ECO:0000313" key="2">
    <source>
        <dbReference type="Proteomes" id="UP000017184"/>
    </source>
</evidence>
<proteinExistence type="predicted"/>
<gene>
    <name evidence="1" type="ORF">Cenrod_0799</name>
</gene>
<accession>U5N6K5</accession>
<organism evidence="1 2">
    <name type="scientific">Candidatus Symbiobacter mobilis CR</name>
    <dbReference type="NCBI Taxonomy" id="946483"/>
    <lineage>
        <taxon>Bacteria</taxon>
        <taxon>Pseudomonadati</taxon>
        <taxon>Pseudomonadota</taxon>
        <taxon>Betaproteobacteria</taxon>
        <taxon>Burkholderiales</taxon>
        <taxon>Comamonadaceae</taxon>
    </lineage>
</organism>
<sequence length="99" mass="11184">MHDFLHDVLRKGVRFLRVAMACFPHHRTTGWGNPSAIFLRLYCSGLPPMAIDDWWQSAPQADTPFSTSPQHPPRQPGLQAGVTAYRLVGRGFQPVLVFR</sequence>
<dbReference type="Proteomes" id="UP000017184">
    <property type="component" value="Chromosome"/>
</dbReference>
<reference evidence="1 2" key="1">
    <citation type="journal article" date="2013" name="Genome Biol.">
        <title>Genomic analysis reveals key aspects of prokaryotic symbiosis in the phototrophic consortium "Chlorochromatium aggregatum".</title>
        <authorList>
            <person name="Liu Z."/>
            <person name="Muller J."/>
            <person name="Li T."/>
            <person name="Alvey R.M."/>
            <person name="Vogl K."/>
            <person name="Frigaard N.U."/>
            <person name="Rockwell N.C."/>
            <person name="Boyd E.S."/>
            <person name="Tomsho L.P."/>
            <person name="Schuster S.C."/>
            <person name="Henke P."/>
            <person name="Rohde M."/>
            <person name="Overmann J."/>
            <person name="Bryant D.A."/>
        </authorList>
    </citation>
    <scope>NUCLEOTIDE SEQUENCE [LARGE SCALE GENOMIC DNA]</scope>
    <source>
        <strain evidence="1">CR</strain>
    </source>
</reference>
<dbReference type="EMBL" id="CP004885">
    <property type="protein sequence ID" value="AGX86905.1"/>
    <property type="molecule type" value="Genomic_DNA"/>
</dbReference>
<keyword evidence="2" id="KW-1185">Reference proteome</keyword>
<dbReference type="STRING" id="946483.Cenrod_0799"/>
<protein>
    <submittedName>
        <fullName evidence="1">Uncharacterized protein</fullName>
    </submittedName>
</protein>